<dbReference type="SUPFAM" id="SSF52172">
    <property type="entry name" value="CheY-like"/>
    <property type="match status" value="1"/>
</dbReference>
<dbReference type="PROSITE" id="PS50109">
    <property type="entry name" value="HIS_KIN"/>
    <property type="match status" value="1"/>
</dbReference>
<dbReference type="eggNOG" id="COG2203">
    <property type="taxonomic scope" value="Bacteria"/>
</dbReference>
<dbReference type="SMART" id="SM00065">
    <property type="entry name" value="GAF"/>
    <property type="match status" value="1"/>
</dbReference>
<dbReference type="Pfam" id="PF00072">
    <property type="entry name" value="Response_reg"/>
    <property type="match status" value="1"/>
</dbReference>
<evidence type="ECO:0000256" key="5">
    <source>
        <dbReference type="ARBA" id="ARBA00022777"/>
    </source>
</evidence>
<dbReference type="PATRIC" id="fig|1088869.3.peg.80"/>
<evidence type="ECO:0000256" key="4">
    <source>
        <dbReference type="ARBA" id="ARBA00022679"/>
    </source>
</evidence>
<reference evidence="11 12" key="1">
    <citation type="submission" date="2011-10" db="EMBL/GenBank/DDBJ databases">
        <title>Genome sequence of Gluconobacter morbifer G707, isolated from Drosophila gut.</title>
        <authorList>
            <person name="Lee W.-J."/>
            <person name="Kim E.-K."/>
        </authorList>
    </citation>
    <scope>NUCLEOTIDE SEQUENCE [LARGE SCALE GENOMIC DNA]</scope>
    <source>
        <strain evidence="11 12">G707</strain>
    </source>
</reference>
<dbReference type="GO" id="GO:0000155">
    <property type="term" value="F:phosphorelay sensor kinase activity"/>
    <property type="evidence" value="ECO:0007669"/>
    <property type="project" value="InterPro"/>
</dbReference>
<comment type="caution">
    <text evidence="11">The sequence shown here is derived from an EMBL/GenBank/DDBJ whole genome shotgun (WGS) entry which is preliminary data.</text>
</comment>
<dbReference type="PROSITE" id="PS50113">
    <property type="entry name" value="PAC"/>
    <property type="match status" value="1"/>
</dbReference>
<dbReference type="InterPro" id="IPR035965">
    <property type="entry name" value="PAS-like_dom_sf"/>
</dbReference>
<dbReference type="InterPro" id="IPR001789">
    <property type="entry name" value="Sig_transdc_resp-reg_receiver"/>
</dbReference>
<dbReference type="PANTHER" id="PTHR43065">
    <property type="entry name" value="SENSOR HISTIDINE KINASE"/>
    <property type="match status" value="1"/>
</dbReference>
<name>G6XF16_9PROT</name>
<dbReference type="AlphaFoldDB" id="G6XF16"/>
<evidence type="ECO:0000259" key="9">
    <source>
        <dbReference type="PROSITE" id="PS50112"/>
    </source>
</evidence>
<dbReference type="Proteomes" id="UP000004949">
    <property type="component" value="Unassembled WGS sequence"/>
</dbReference>
<evidence type="ECO:0000256" key="1">
    <source>
        <dbReference type="ARBA" id="ARBA00000085"/>
    </source>
</evidence>
<dbReference type="SMART" id="SM00091">
    <property type="entry name" value="PAS"/>
    <property type="match status" value="4"/>
</dbReference>
<feature type="modified residue" description="4-aspartylphosphate" evidence="6">
    <location>
        <position position="1143"/>
    </location>
</feature>
<dbReference type="NCBIfam" id="TIGR00229">
    <property type="entry name" value="sensory_box"/>
    <property type="match status" value="2"/>
</dbReference>
<dbReference type="EC" id="2.7.13.3" evidence="2"/>
<dbReference type="PROSITE" id="PS50110">
    <property type="entry name" value="RESPONSE_REGULATORY"/>
    <property type="match status" value="1"/>
</dbReference>
<dbReference type="InterPro" id="IPR013656">
    <property type="entry name" value="PAS_4"/>
</dbReference>
<dbReference type="eggNOG" id="COG4191">
    <property type="taxonomic scope" value="Bacteria"/>
</dbReference>
<dbReference type="SUPFAM" id="SSF55874">
    <property type="entry name" value="ATPase domain of HSP90 chaperone/DNA topoisomerase II/histidine kinase"/>
    <property type="match status" value="1"/>
</dbReference>
<dbReference type="InterPro" id="IPR013655">
    <property type="entry name" value="PAS_fold_3"/>
</dbReference>
<evidence type="ECO:0000259" key="7">
    <source>
        <dbReference type="PROSITE" id="PS50109"/>
    </source>
</evidence>
<dbReference type="InterPro" id="IPR000700">
    <property type="entry name" value="PAS-assoc_C"/>
</dbReference>
<dbReference type="InterPro" id="IPR029016">
    <property type="entry name" value="GAF-like_dom_sf"/>
</dbReference>
<dbReference type="CDD" id="cd00082">
    <property type="entry name" value="HisKA"/>
    <property type="match status" value="1"/>
</dbReference>
<dbReference type="SUPFAM" id="SSF47384">
    <property type="entry name" value="Homodimeric domain of signal transducing histidine kinase"/>
    <property type="match status" value="1"/>
</dbReference>
<dbReference type="InterPro" id="IPR000014">
    <property type="entry name" value="PAS"/>
</dbReference>
<evidence type="ECO:0000256" key="3">
    <source>
        <dbReference type="ARBA" id="ARBA00022553"/>
    </source>
</evidence>
<keyword evidence="12" id="KW-1185">Reference proteome</keyword>
<dbReference type="InterPro" id="IPR004358">
    <property type="entry name" value="Sig_transdc_His_kin-like_C"/>
</dbReference>
<dbReference type="Pfam" id="PF08448">
    <property type="entry name" value="PAS_4"/>
    <property type="match status" value="1"/>
</dbReference>
<dbReference type="InterPro" id="IPR036097">
    <property type="entry name" value="HisK_dim/P_sf"/>
</dbReference>
<dbReference type="EMBL" id="AGQV01000001">
    <property type="protein sequence ID" value="EHH68774.1"/>
    <property type="molecule type" value="Genomic_DNA"/>
</dbReference>
<dbReference type="InterPro" id="IPR036890">
    <property type="entry name" value="HATPase_C_sf"/>
</dbReference>
<protein>
    <recommendedName>
        <fullName evidence="2">histidine kinase</fullName>
        <ecNumber evidence="2">2.7.13.3</ecNumber>
    </recommendedName>
</protein>
<dbReference type="InterPro" id="IPR003594">
    <property type="entry name" value="HATPase_dom"/>
</dbReference>
<dbReference type="InterPro" id="IPR003018">
    <property type="entry name" value="GAF"/>
</dbReference>
<dbReference type="PANTHER" id="PTHR43065:SF42">
    <property type="entry name" value="TWO-COMPONENT SENSOR PPRA"/>
    <property type="match status" value="1"/>
</dbReference>
<dbReference type="PRINTS" id="PR00344">
    <property type="entry name" value="BCTRLSENSOR"/>
</dbReference>
<dbReference type="InterPro" id="IPR011006">
    <property type="entry name" value="CheY-like_superfamily"/>
</dbReference>
<dbReference type="RefSeq" id="WP_008850232.1">
    <property type="nucleotide sequence ID" value="NZ_AGQV01000001.1"/>
</dbReference>
<dbReference type="SMART" id="SM00448">
    <property type="entry name" value="REC"/>
    <property type="match status" value="1"/>
</dbReference>
<dbReference type="SUPFAM" id="SSF55785">
    <property type="entry name" value="PYP-like sensor domain (PAS domain)"/>
    <property type="match status" value="4"/>
</dbReference>
<feature type="domain" description="PAS" evidence="9">
    <location>
        <begin position="140"/>
        <end position="214"/>
    </location>
</feature>
<dbReference type="Gene3D" id="3.30.450.20">
    <property type="entry name" value="PAS domain"/>
    <property type="match status" value="4"/>
</dbReference>
<dbReference type="SMART" id="SM00387">
    <property type="entry name" value="HATPase_c"/>
    <property type="match status" value="1"/>
</dbReference>
<feature type="domain" description="Histidine kinase" evidence="7">
    <location>
        <begin position="837"/>
        <end position="1062"/>
    </location>
</feature>
<keyword evidence="5 11" id="KW-0418">Kinase</keyword>
<dbReference type="SMART" id="SM00388">
    <property type="entry name" value="HisKA"/>
    <property type="match status" value="1"/>
</dbReference>
<dbReference type="Pfam" id="PF00512">
    <property type="entry name" value="HisKA"/>
    <property type="match status" value="1"/>
</dbReference>
<dbReference type="InterPro" id="IPR005467">
    <property type="entry name" value="His_kinase_dom"/>
</dbReference>
<evidence type="ECO:0000256" key="6">
    <source>
        <dbReference type="PROSITE-ProRule" id="PRU00169"/>
    </source>
</evidence>
<feature type="domain" description="PAS" evidence="9">
    <location>
        <begin position="718"/>
        <end position="773"/>
    </location>
</feature>
<dbReference type="InterPro" id="IPR003661">
    <property type="entry name" value="HisK_dim/P_dom"/>
</dbReference>
<dbReference type="SUPFAM" id="SSF55781">
    <property type="entry name" value="GAF domain-like"/>
    <property type="match status" value="1"/>
</dbReference>
<evidence type="ECO:0000256" key="2">
    <source>
        <dbReference type="ARBA" id="ARBA00012438"/>
    </source>
</evidence>
<dbReference type="Pfam" id="PF01590">
    <property type="entry name" value="GAF"/>
    <property type="match status" value="1"/>
</dbReference>
<keyword evidence="3 6" id="KW-0597">Phosphoprotein</keyword>
<keyword evidence="4 11" id="KW-0808">Transferase</keyword>
<gene>
    <name evidence="11" type="ORF">GMO_00810</name>
</gene>
<proteinExistence type="predicted"/>
<dbReference type="OrthoDB" id="7284568at2"/>
<dbReference type="Gene3D" id="3.30.450.40">
    <property type="match status" value="1"/>
</dbReference>
<dbReference type="STRING" id="1088869.GMO_00810"/>
<sequence>MTRTDGLEQKGGITFPPAVMSGGRASFHNASLTHLLALSASLGGSEAALIVREVRGFRILMEEGNGIGQDGIARLEGRDNGAETVLFPLPGTVTEAWLCVRHDAPALEHVRALWMTEIENLVHAAGTLPSTEGPALLQRLKQRVRRMSEAADVGFFQCDFTHDVLTADERFAQIWGLSPARLALGIPIQEIYDCVHPEDRVVYEGGTEEDLSRSGYYEVQFRVVLKSAYGKPFIRHLLVRGWCDEEAPEGELRSVGLVMNVSAASMTAEALRSSEAFTRLLLSSSPDCIHILDVDGVVRFVNEGGIRSMEMDSPIMLHGMSWVDLWRGQTRRLAVQAVQNALAGEIGRFQGYALTLKGTRRFWDVAVPPVFGEEGDVQRLLAIGRDLTEVNQSMERLQLALDAGAIAGTWMWDEGGAYVTGDTRLAATLRLDPLSLQQGIPASVIYDAIDERDRAAVRDAITAARRSGGKCRFQFRIMTPDGLRWFEGNGRCDLNEDGLISRFPGIVFDIDRSKRQSMRQSALVELGDALRALENAAEMEETAARIVCRELEASGAGYGVMDETGTGLVVGAPHMASPPPGMPRPRSVRGFHAFRDYGSYGGLLAQGKTIALTDVRSDPRTMEYTERFASLGIVSMLNVPLFKSGRLVGVMFVYRPAPHEWTEEEIVFTRAVADRTHAAMRQAGIQQQLRDVNGMLEERVRQRTRERDRLWSIGKDLFLIVSRTGQYQSVSPSWQNVMGYSSESLTGVRIEALCHPDDQAAVLKAFQELQAGMPWPSAGLDVRMLRRNGTWRSYNWSFNDEGDAVYGVGRDLTERNELEEQLRQSQKMEAVGQLTGGLAHDFNNLLAGIGGSLELLGLRLTQGRTEGLTRYIEASQEAVKRASSLTHRLLAFSRRQTLDPTPTDMNGLINSLVALIRGTVGPGVSLSLDLQDSLWLVRVDVNQFENAVLNLCINARDAMEQNGQTLAIMTRNRILEEDDARDLGVPGGEYVVLTVQDNGCGMAAETVKRAFDPFFTTKPQGQGTGLGLSMIYGFARQSGGQARIYSVPGEGTSVSIWLPRYHGDSASLPEQKDFPRPDRTGTLRAILEGRTVLVVDDEDTVRLVVRDVVEDLGGHVLCAADGPSVFQIIEQQPDLSPSVLISDIGMPGGMNGRQVAERLLLRFPSMKVLFITGYAEQSVLGERLLQPGCALLVKPFSVETLIAKLVQLVGQN</sequence>
<dbReference type="PROSITE" id="PS50112">
    <property type="entry name" value="PAS"/>
    <property type="match status" value="2"/>
</dbReference>
<dbReference type="Pfam" id="PF02518">
    <property type="entry name" value="HATPase_c"/>
    <property type="match status" value="1"/>
</dbReference>
<dbReference type="Gene3D" id="1.10.287.130">
    <property type="match status" value="1"/>
</dbReference>
<feature type="domain" description="PAC" evidence="10">
    <location>
        <begin position="347"/>
        <end position="399"/>
    </location>
</feature>
<comment type="catalytic activity">
    <reaction evidence="1">
        <text>ATP + protein L-histidine = ADP + protein N-phospho-L-histidine.</text>
        <dbReference type="EC" id="2.7.13.3"/>
    </reaction>
</comment>
<dbReference type="Gene3D" id="3.30.565.10">
    <property type="entry name" value="Histidine kinase-like ATPase, C-terminal domain"/>
    <property type="match status" value="1"/>
</dbReference>
<evidence type="ECO:0000259" key="8">
    <source>
        <dbReference type="PROSITE" id="PS50110"/>
    </source>
</evidence>
<evidence type="ECO:0000259" key="10">
    <source>
        <dbReference type="PROSITE" id="PS50113"/>
    </source>
</evidence>
<dbReference type="Gene3D" id="3.40.50.2300">
    <property type="match status" value="1"/>
</dbReference>
<feature type="domain" description="Response regulatory" evidence="8">
    <location>
        <begin position="1091"/>
        <end position="1209"/>
    </location>
</feature>
<evidence type="ECO:0000313" key="12">
    <source>
        <dbReference type="Proteomes" id="UP000004949"/>
    </source>
</evidence>
<dbReference type="CDD" id="cd00130">
    <property type="entry name" value="PAS"/>
    <property type="match status" value="1"/>
</dbReference>
<organism evidence="11 12">
    <name type="scientific">Gluconobacter morbifer G707</name>
    <dbReference type="NCBI Taxonomy" id="1088869"/>
    <lineage>
        <taxon>Bacteria</taxon>
        <taxon>Pseudomonadati</taxon>
        <taxon>Pseudomonadota</taxon>
        <taxon>Alphaproteobacteria</taxon>
        <taxon>Acetobacterales</taxon>
        <taxon>Acetobacteraceae</taxon>
        <taxon>Gluconobacter</taxon>
    </lineage>
</organism>
<dbReference type="Pfam" id="PF08447">
    <property type="entry name" value="PAS_3"/>
    <property type="match status" value="1"/>
</dbReference>
<evidence type="ECO:0000313" key="11">
    <source>
        <dbReference type="EMBL" id="EHH68774.1"/>
    </source>
</evidence>
<accession>G6XF16</accession>